<name>A0A1V2ETR7_9SPHN</name>
<dbReference type="PANTHER" id="PTHR35528:SF3">
    <property type="entry name" value="BLL1675 PROTEIN"/>
    <property type="match status" value="1"/>
</dbReference>
<dbReference type="InterPro" id="IPR052183">
    <property type="entry name" value="IS_Transposase"/>
</dbReference>
<proteinExistence type="predicted"/>
<accession>A0A1V2ETR7</accession>
<reference evidence="2 3" key="1">
    <citation type="submission" date="2016-11" db="EMBL/GenBank/DDBJ databases">
        <title>Genome sequence of Sphingomonas jeddahensis G39.</title>
        <authorList>
            <person name="Poehlein A."/>
            <person name="Wuebbeler J.H."/>
            <person name="Steinbuechel A."/>
            <person name="Daniel R."/>
        </authorList>
    </citation>
    <scope>NUCLEOTIDE SEQUENCE [LARGE SCALE GENOMIC DNA]</scope>
    <source>
        <strain evidence="2 3">G39</strain>
    </source>
</reference>
<evidence type="ECO:0000313" key="3">
    <source>
        <dbReference type="Proteomes" id="UP000188729"/>
    </source>
</evidence>
<protein>
    <recommendedName>
        <fullName evidence="1">DDE domain-containing protein</fullName>
    </recommendedName>
</protein>
<organism evidence="2 3">
    <name type="scientific">Sphingomonas jeddahensis</name>
    <dbReference type="NCBI Taxonomy" id="1915074"/>
    <lineage>
        <taxon>Bacteria</taxon>
        <taxon>Pseudomonadati</taxon>
        <taxon>Pseudomonadota</taxon>
        <taxon>Alphaproteobacteria</taxon>
        <taxon>Sphingomonadales</taxon>
        <taxon>Sphingomonadaceae</taxon>
        <taxon>Sphingomonas</taxon>
    </lineage>
</organism>
<dbReference type="InterPro" id="IPR032874">
    <property type="entry name" value="DDE_dom"/>
</dbReference>
<dbReference type="STRING" id="1915074.SPHI_16800"/>
<dbReference type="AlphaFoldDB" id="A0A1V2ETR7"/>
<dbReference type="EMBL" id="MPSB01000006">
    <property type="protein sequence ID" value="ONF96066.1"/>
    <property type="molecule type" value="Genomic_DNA"/>
</dbReference>
<feature type="domain" description="DDE" evidence="1">
    <location>
        <begin position="85"/>
        <end position="108"/>
    </location>
</feature>
<dbReference type="Pfam" id="PF13610">
    <property type="entry name" value="DDE_Tnp_IS240"/>
    <property type="match status" value="1"/>
</dbReference>
<dbReference type="PANTHER" id="PTHR35528">
    <property type="entry name" value="BLL1675 PROTEIN"/>
    <property type="match status" value="1"/>
</dbReference>
<comment type="caution">
    <text evidence="2">The sequence shown here is derived from an EMBL/GenBank/DDBJ whole genome shotgun (WGS) entry which is preliminary data.</text>
</comment>
<dbReference type="Proteomes" id="UP000188729">
    <property type="component" value="Unassembled WGS sequence"/>
</dbReference>
<keyword evidence="3" id="KW-1185">Reference proteome</keyword>
<gene>
    <name evidence="2" type="ORF">SPHI_16800</name>
</gene>
<sequence>MSRRSRAKPPSPFRRFNSSPEVIRLVVMMYVRFPLSLRNVEDLLFERGIDICHETVRHWWNRFGPLLAGDIRRQRVSRMRGFRHWRWHLDEIYVKLNGEMVYLWRAVALSNQPGRLCSGGCQCSRTRPARSWMRRGLTSDVEVEQAGTRVHPPVSRCFDNTRQPNRNALCRLQQLVSPPPRSMVGARFNRIFSDTAHAPRQEIAWAEFAFFRQRQVRSH</sequence>
<evidence type="ECO:0000259" key="1">
    <source>
        <dbReference type="Pfam" id="PF13610"/>
    </source>
</evidence>
<evidence type="ECO:0000313" key="2">
    <source>
        <dbReference type="EMBL" id="ONF96066.1"/>
    </source>
</evidence>